<dbReference type="NCBIfam" id="TIGR04393">
    <property type="entry name" value="rpt_T5SS_PEPC"/>
    <property type="match status" value="12"/>
</dbReference>
<sequence>MTLFSQARAQTVWLGSNSPNWFEGGNWSTGVVPAATDNVMIDLSNPGARIAGATALAGTVHVGGTGLLEIGSGGLLASGSGRIGGTPGSSGTIDVSGGSTWTVSAVDDIEIGVSGTGTLFITGGSKVGGGLIGRVAKDVDSKGAVLVSGAGSLWDMDLIAVGDEGTGTMVVADGGKVTSEFASIGDSGAGKGYTVVRGAGSTWTNVGPDTSLYVGYQAEGTLIVSEGGALISGGDVAIGNAVSAIGTANVTGAGSTWTLAATDELEIGASGNGSLFVVDGGKVSGGFLGRIAKHAGSTGTVLVSGTGSLWDTDLIAVGDEGTGTMSIWNGGTVNSEFASIGDSGAGEGLVTVRGATSTWTNIGTGISLYVGYEADGAMVIADGGTIISGGDAVIGNAAGATGKALVSGAGSRWTLAAIDELEIGTSGSGSLIVADGGKVEGGFLGRIARNAGSVGSVLVSGAGSLWDMDVIAVGDEGTGTMTVEDGGKVNSKFASIGDSGAGEGLVTVRGAGSIWTNVDAGISLYVGYEANGTLAVGDGGALVTGGNVVIGNAASAVGKVSVIGTGSTWMMAAVDDLDIGTSGTGSLVVGDGGKVAGGSIGRIARNAGSTGSLLVSGSGSLWDMDLIAIGDEGTGAMIVENGGTVVSEFASIGDSGRGKGLAIVRGAGSTWSNSDETGPIYVGYEADGTLMLADGGRFVAADGAGAIEVAVRASARGAVDIGGTLGEAAVAPGILDVRTVVFGVGTGTLNFNHTATDYVFAPTLIGHGNVNVFSGTTVLTGESNGFLGTTSVNGAKLVVNGQLGGTLAVHTNGWLAGSGTVGTTTLEPGATIAPGNSIGTLSVAGDISFAAGSTYQLEAGAHGRSDLIEASGEAILSGGTVAVVPLAGFSRDFRYKILSAKGGVFGTFDRPGPVKSAFLTPLLSYDTNNVFLAINQTASLDSVGQTPNQVATARGLASLANGNPLLEALLQLDALGARAAFDLLSGDVHASAKSALLEDSLLVRESIVNRLRDGTIDAPATHAMGTNSAGTMLGGLAFWSRAVGSWGEIEGDGNAATLDRSTGGFLAGADAAVSDEWRLGILGGYSRTSFDADMRLSSGKSDNAHLGIYGGVVSGQVALRMGAAYSWHDIDTGRRTAFAGFDDRLLAGYHAGTAQVFGELGYQLQAGYLDLEPFANVAYVNLHTDAFSESNGSAALEGSSSTTDATLTTFGLRAERGFVFGEITATAHGLIGWRHAFGERSPNADFSFAGGDVFTVAGVPLARNAAVLEAGLDVVISPSAGLGLSYSGQFGDGVRDHGIRADFSVRF</sequence>
<dbReference type="InterPro" id="IPR011050">
    <property type="entry name" value="Pectin_lyase_fold/virulence"/>
</dbReference>
<evidence type="ECO:0000259" key="1">
    <source>
        <dbReference type="PROSITE" id="PS51208"/>
    </source>
</evidence>
<dbReference type="PROSITE" id="PS51208">
    <property type="entry name" value="AUTOTRANSPORTER"/>
    <property type="match status" value="1"/>
</dbReference>
<feature type="domain" description="Autotransporter" evidence="1">
    <location>
        <begin position="1031"/>
        <end position="1307"/>
    </location>
</feature>
<dbReference type="EMBL" id="JAKREW010000017">
    <property type="protein sequence ID" value="MCG7506799.1"/>
    <property type="molecule type" value="Genomic_DNA"/>
</dbReference>
<dbReference type="RefSeq" id="WP_239367302.1">
    <property type="nucleotide sequence ID" value="NZ_JAKREW010000017.1"/>
</dbReference>
<dbReference type="SMART" id="SM00869">
    <property type="entry name" value="Autotransporter"/>
    <property type="match status" value="1"/>
</dbReference>
<dbReference type="InterPro" id="IPR006315">
    <property type="entry name" value="OM_autotransptr_brl_dom"/>
</dbReference>
<dbReference type="InterPro" id="IPR036709">
    <property type="entry name" value="Autotransporte_beta_dom_sf"/>
</dbReference>
<dbReference type="InterPro" id="IPR005546">
    <property type="entry name" value="Autotransporte_beta"/>
</dbReference>
<dbReference type="Pfam" id="PF03797">
    <property type="entry name" value="Autotransporter"/>
    <property type="match status" value="1"/>
</dbReference>
<comment type="caution">
    <text evidence="2">The sequence shown here is derived from an EMBL/GenBank/DDBJ whole genome shotgun (WGS) entry which is preliminary data.</text>
</comment>
<keyword evidence="3" id="KW-1185">Reference proteome</keyword>
<dbReference type="SUPFAM" id="SSF51126">
    <property type="entry name" value="Pectin lyase-like"/>
    <property type="match status" value="1"/>
</dbReference>
<evidence type="ECO:0000313" key="2">
    <source>
        <dbReference type="EMBL" id="MCG7506799.1"/>
    </source>
</evidence>
<evidence type="ECO:0000313" key="3">
    <source>
        <dbReference type="Proteomes" id="UP001201701"/>
    </source>
</evidence>
<dbReference type="Gene3D" id="2.40.128.130">
    <property type="entry name" value="Autotransporter beta-domain"/>
    <property type="match status" value="1"/>
</dbReference>
<name>A0ABS9QH64_9HYPH</name>
<dbReference type="InterPro" id="IPR030895">
    <property type="entry name" value="T5SS_PEPC_rpt"/>
</dbReference>
<dbReference type="SUPFAM" id="SSF103515">
    <property type="entry name" value="Autotransporter"/>
    <property type="match status" value="1"/>
</dbReference>
<proteinExistence type="predicted"/>
<dbReference type="NCBIfam" id="TIGR01414">
    <property type="entry name" value="autotrans_barl"/>
    <property type="match status" value="1"/>
</dbReference>
<reference evidence="2 3" key="1">
    <citation type="submission" date="2022-02" db="EMBL/GenBank/DDBJ databases">
        <title>Draft genome sequence of Mezorhizobium retamae strain IRAMC:0171 isolated from Retama raetam nodules.</title>
        <authorList>
            <person name="Bengaied R."/>
            <person name="Sbissi I."/>
            <person name="Huber K."/>
            <person name="Ghodbane F."/>
            <person name="Nouioui I."/>
            <person name="Tarhouni M."/>
            <person name="Gtari M."/>
        </authorList>
    </citation>
    <scope>NUCLEOTIDE SEQUENCE [LARGE SCALE GENOMIC DNA]</scope>
    <source>
        <strain evidence="2 3">IRAMC:0171</strain>
    </source>
</reference>
<protein>
    <submittedName>
        <fullName evidence="2">Autotransporter domain-containing protein</fullName>
    </submittedName>
</protein>
<gene>
    <name evidence="2" type="ORF">L4923_17375</name>
</gene>
<organism evidence="2 3">
    <name type="scientific">Mesorhizobium retamae</name>
    <dbReference type="NCBI Taxonomy" id="2912854"/>
    <lineage>
        <taxon>Bacteria</taxon>
        <taxon>Pseudomonadati</taxon>
        <taxon>Pseudomonadota</taxon>
        <taxon>Alphaproteobacteria</taxon>
        <taxon>Hyphomicrobiales</taxon>
        <taxon>Phyllobacteriaceae</taxon>
        <taxon>Mesorhizobium</taxon>
    </lineage>
</organism>
<dbReference type="Proteomes" id="UP001201701">
    <property type="component" value="Unassembled WGS sequence"/>
</dbReference>
<accession>A0ABS9QH64</accession>